<dbReference type="AlphaFoldDB" id="A0A1B0DKW2"/>
<accession>A0A1B0DKW2</accession>
<organism evidence="1 2">
    <name type="scientific">Phlebotomus papatasi</name>
    <name type="common">Sandfly</name>
    <dbReference type="NCBI Taxonomy" id="29031"/>
    <lineage>
        <taxon>Eukaryota</taxon>
        <taxon>Metazoa</taxon>
        <taxon>Ecdysozoa</taxon>
        <taxon>Arthropoda</taxon>
        <taxon>Hexapoda</taxon>
        <taxon>Insecta</taxon>
        <taxon>Pterygota</taxon>
        <taxon>Neoptera</taxon>
        <taxon>Endopterygota</taxon>
        <taxon>Diptera</taxon>
        <taxon>Nematocera</taxon>
        <taxon>Psychodoidea</taxon>
        <taxon>Psychodidae</taxon>
        <taxon>Phlebotomus</taxon>
        <taxon>Phlebotomus</taxon>
    </lineage>
</organism>
<evidence type="ECO:0000313" key="2">
    <source>
        <dbReference type="Proteomes" id="UP000092462"/>
    </source>
</evidence>
<proteinExistence type="predicted"/>
<protein>
    <submittedName>
        <fullName evidence="1">Uncharacterized protein</fullName>
    </submittedName>
</protein>
<dbReference type="Proteomes" id="UP000092462">
    <property type="component" value="Unassembled WGS sequence"/>
</dbReference>
<dbReference type="PROSITE" id="PS50878">
    <property type="entry name" value="RT_POL"/>
    <property type="match status" value="1"/>
</dbReference>
<dbReference type="VEuPathDB" id="VectorBase:PPAI008906"/>
<dbReference type="Pfam" id="PF00078">
    <property type="entry name" value="RVT_1"/>
    <property type="match status" value="1"/>
</dbReference>
<evidence type="ECO:0000313" key="1">
    <source>
        <dbReference type="EnsemblMetazoa" id="PPAI008906-PA"/>
    </source>
</evidence>
<sequence length="117" mass="12802">MIEIEHQFIASDITQEFYALLTSQEVDKVKIKVSFPPTVAHYTSGVPQGSVLGPLLFAIFTADMPMTNGVEVATYADDTVILASDANPSIASNKLQPPNSDGRHEIFPDFSGWWLCV</sequence>
<name>A0A1B0DKW2_PHLPP</name>
<dbReference type="EnsemblMetazoa" id="PPAI008906-RA">
    <property type="protein sequence ID" value="PPAI008906-PA"/>
    <property type="gene ID" value="PPAI008906"/>
</dbReference>
<keyword evidence="2" id="KW-1185">Reference proteome</keyword>
<reference evidence="1" key="1">
    <citation type="submission" date="2022-08" db="UniProtKB">
        <authorList>
            <consortium name="EnsemblMetazoa"/>
        </authorList>
    </citation>
    <scope>IDENTIFICATION</scope>
    <source>
        <strain evidence="1">Israel</strain>
    </source>
</reference>
<dbReference type="InterPro" id="IPR000477">
    <property type="entry name" value="RT_dom"/>
</dbReference>
<dbReference type="EMBL" id="AJVK01035789">
    <property type="status" value="NOT_ANNOTATED_CDS"/>
    <property type="molecule type" value="Genomic_DNA"/>
</dbReference>